<feature type="transmembrane region" description="Helical" evidence="6">
    <location>
        <begin position="38"/>
        <end position="59"/>
    </location>
</feature>
<organism evidence="8 9">
    <name type="scientific">Parapontixanthobacter aurantiacus</name>
    <dbReference type="NCBI Taxonomy" id="1463599"/>
    <lineage>
        <taxon>Bacteria</taxon>
        <taxon>Pseudomonadati</taxon>
        <taxon>Pseudomonadota</taxon>
        <taxon>Alphaproteobacteria</taxon>
        <taxon>Sphingomonadales</taxon>
        <taxon>Erythrobacteraceae</taxon>
        <taxon>Parapontixanthobacter</taxon>
    </lineage>
</organism>
<dbReference type="AlphaFoldDB" id="A0A844ZMU9"/>
<dbReference type="GO" id="GO:0005886">
    <property type="term" value="C:plasma membrane"/>
    <property type="evidence" value="ECO:0007669"/>
    <property type="project" value="TreeGrafter"/>
</dbReference>
<comment type="caution">
    <text evidence="8">The sequence shown here is derived from an EMBL/GenBank/DDBJ whole genome shotgun (WGS) entry which is preliminary data.</text>
</comment>
<evidence type="ECO:0000256" key="5">
    <source>
        <dbReference type="ARBA" id="ARBA00023136"/>
    </source>
</evidence>
<keyword evidence="4 6" id="KW-1133">Transmembrane helix</keyword>
<dbReference type="PANTHER" id="PTHR38459">
    <property type="entry name" value="PROPHAGE BACTOPRENOL-LINKED GLUCOSE TRANSLOCASE HOMOLOG"/>
    <property type="match status" value="1"/>
</dbReference>
<dbReference type="Proteomes" id="UP000433104">
    <property type="component" value="Unassembled WGS sequence"/>
</dbReference>
<keyword evidence="5 6" id="KW-0472">Membrane</keyword>
<evidence type="ECO:0000313" key="9">
    <source>
        <dbReference type="Proteomes" id="UP000433104"/>
    </source>
</evidence>
<proteinExistence type="inferred from homology"/>
<feature type="transmembrane region" description="Helical" evidence="6">
    <location>
        <begin position="71"/>
        <end position="93"/>
    </location>
</feature>
<sequence>MPRILRQLLSFGAVGIAATVAHVGVAFILIGLEYCPPLRANLFGAGAAYFVSFFGNAAFTFRLRSEFASAAFRYAIITVFSAILTSAILLLVQSAGLPIFVYLALVLVIAPPATFAFSKFWAFRTADRADALRDIAPPHGQEKSKHQTI</sequence>
<dbReference type="PANTHER" id="PTHR38459:SF1">
    <property type="entry name" value="PROPHAGE BACTOPRENOL-LINKED GLUCOSE TRANSLOCASE HOMOLOG"/>
    <property type="match status" value="1"/>
</dbReference>
<evidence type="ECO:0000313" key="8">
    <source>
        <dbReference type="EMBL" id="MXO86979.1"/>
    </source>
</evidence>
<name>A0A844ZMU9_9SPHN</name>
<evidence type="ECO:0000259" key="7">
    <source>
        <dbReference type="Pfam" id="PF04138"/>
    </source>
</evidence>
<dbReference type="OrthoDB" id="7605524at2"/>
<keyword evidence="9" id="KW-1185">Reference proteome</keyword>
<dbReference type="EMBL" id="WTYW01000005">
    <property type="protein sequence ID" value="MXO86979.1"/>
    <property type="molecule type" value="Genomic_DNA"/>
</dbReference>
<gene>
    <name evidence="8" type="ORF">GRI38_13175</name>
</gene>
<dbReference type="Pfam" id="PF04138">
    <property type="entry name" value="GtrA_DPMS_TM"/>
    <property type="match status" value="1"/>
</dbReference>
<dbReference type="InterPro" id="IPR051401">
    <property type="entry name" value="GtrA_CellWall_Glycosyl"/>
</dbReference>
<comment type="subcellular location">
    <subcellularLocation>
        <location evidence="1">Membrane</location>
        <topology evidence="1">Multi-pass membrane protein</topology>
    </subcellularLocation>
</comment>
<keyword evidence="3 6" id="KW-0812">Transmembrane</keyword>
<evidence type="ECO:0000256" key="2">
    <source>
        <dbReference type="ARBA" id="ARBA00009399"/>
    </source>
</evidence>
<protein>
    <submittedName>
        <fullName evidence="8">GtrA family protein</fullName>
    </submittedName>
</protein>
<feature type="transmembrane region" description="Helical" evidence="6">
    <location>
        <begin position="12"/>
        <end position="32"/>
    </location>
</feature>
<accession>A0A844ZMU9</accession>
<reference evidence="8 9" key="1">
    <citation type="submission" date="2019-12" db="EMBL/GenBank/DDBJ databases">
        <title>Genomic-based taxomic classification of the family Erythrobacteraceae.</title>
        <authorList>
            <person name="Xu L."/>
        </authorList>
    </citation>
    <scope>NUCLEOTIDE SEQUENCE [LARGE SCALE GENOMIC DNA]</scope>
    <source>
        <strain evidence="8 9">MCCC 1A09962</strain>
    </source>
</reference>
<feature type="transmembrane region" description="Helical" evidence="6">
    <location>
        <begin position="99"/>
        <end position="118"/>
    </location>
</feature>
<evidence type="ECO:0000256" key="3">
    <source>
        <dbReference type="ARBA" id="ARBA00022692"/>
    </source>
</evidence>
<feature type="domain" description="GtrA/DPMS transmembrane" evidence="7">
    <location>
        <begin position="11"/>
        <end position="123"/>
    </location>
</feature>
<evidence type="ECO:0000256" key="4">
    <source>
        <dbReference type="ARBA" id="ARBA00022989"/>
    </source>
</evidence>
<dbReference type="InterPro" id="IPR007267">
    <property type="entry name" value="GtrA_DPMS_TM"/>
</dbReference>
<comment type="similarity">
    <text evidence="2">Belongs to the GtrA family.</text>
</comment>
<dbReference type="RefSeq" id="WP_160685035.1">
    <property type="nucleotide sequence ID" value="NZ_WTYW01000005.1"/>
</dbReference>
<dbReference type="GO" id="GO:0000271">
    <property type="term" value="P:polysaccharide biosynthetic process"/>
    <property type="evidence" value="ECO:0007669"/>
    <property type="project" value="InterPro"/>
</dbReference>
<evidence type="ECO:0000256" key="1">
    <source>
        <dbReference type="ARBA" id="ARBA00004141"/>
    </source>
</evidence>
<evidence type="ECO:0000256" key="6">
    <source>
        <dbReference type="SAM" id="Phobius"/>
    </source>
</evidence>